<dbReference type="OMA" id="PPCVVTH"/>
<accession>A0A067CQX6</accession>
<evidence type="ECO:0000313" key="2">
    <source>
        <dbReference type="EMBL" id="KDO32923.1"/>
    </source>
</evidence>
<keyword evidence="1" id="KW-0812">Transmembrane</keyword>
<dbReference type="GeneID" id="24125159"/>
<keyword evidence="1" id="KW-1133">Transmembrane helix</keyword>
<protein>
    <submittedName>
        <fullName evidence="2">Uncharacterized protein</fullName>
    </submittedName>
</protein>
<keyword evidence="3" id="KW-1185">Reference proteome</keyword>
<dbReference type="Proteomes" id="UP000030745">
    <property type="component" value="Unassembled WGS sequence"/>
</dbReference>
<dbReference type="EMBL" id="KK583194">
    <property type="protein sequence ID" value="KDO32923.1"/>
    <property type="molecule type" value="Genomic_DNA"/>
</dbReference>
<dbReference type="RefSeq" id="XP_012196570.1">
    <property type="nucleotide sequence ID" value="XM_012341180.1"/>
</dbReference>
<reference evidence="2 3" key="1">
    <citation type="journal article" date="2013" name="PLoS Genet.">
        <title>Distinctive expansion of potential virulence genes in the genome of the oomycete fish pathogen Saprolegnia parasitica.</title>
        <authorList>
            <person name="Jiang R.H."/>
            <person name="de Bruijn I."/>
            <person name="Haas B.J."/>
            <person name="Belmonte R."/>
            <person name="Lobach L."/>
            <person name="Christie J."/>
            <person name="van den Ackerveken G."/>
            <person name="Bottin A."/>
            <person name="Bulone V."/>
            <person name="Diaz-Moreno S.M."/>
            <person name="Dumas B."/>
            <person name="Fan L."/>
            <person name="Gaulin E."/>
            <person name="Govers F."/>
            <person name="Grenville-Briggs L.J."/>
            <person name="Horner N.R."/>
            <person name="Levin J.Z."/>
            <person name="Mammella M."/>
            <person name="Meijer H.J."/>
            <person name="Morris P."/>
            <person name="Nusbaum C."/>
            <person name="Oome S."/>
            <person name="Phillips A.J."/>
            <person name="van Rooyen D."/>
            <person name="Rzeszutek E."/>
            <person name="Saraiva M."/>
            <person name="Secombes C.J."/>
            <person name="Seidl M.F."/>
            <person name="Snel B."/>
            <person name="Stassen J.H."/>
            <person name="Sykes S."/>
            <person name="Tripathy S."/>
            <person name="van den Berg H."/>
            <person name="Vega-Arreguin J.C."/>
            <person name="Wawra S."/>
            <person name="Young S.K."/>
            <person name="Zeng Q."/>
            <person name="Dieguez-Uribeondo J."/>
            <person name="Russ C."/>
            <person name="Tyler B.M."/>
            <person name="van West P."/>
        </authorList>
    </citation>
    <scope>NUCLEOTIDE SEQUENCE [LARGE SCALE GENOMIC DNA]</scope>
    <source>
        <strain evidence="2 3">CBS 223.65</strain>
    </source>
</reference>
<evidence type="ECO:0000256" key="1">
    <source>
        <dbReference type="SAM" id="Phobius"/>
    </source>
</evidence>
<feature type="transmembrane region" description="Helical" evidence="1">
    <location>
        <begin position="14"/>
        <end position="37"/>
    </location>
</feature>
<evidence type="ECO:0000313" key="3">
    <source>
        <dbReference type="Proteomes" id="UP000030745"/>
    </source>
</evidence>
<name>A0A067CQX6_SAPPC</name>
<gene>
    <name evidence="2" type="ORF">SPRG_02616</name>
</gene>
<organism evidence="2 3">
    <name type="scientific">Saprolegnia parasitica (strain CBS 223.65)</name>
    <dbReference type="NCBI Taxonomy" id="695850"/>
    <lineage>
        <taxon>Eukaryota</taxon>
        <taxon>Sar</taxon>
        <taxon>Stramenopiles</taxon>
        <taxon>Oomycota</taxon>
        <taxon>Saprolegniomycetes</taxon>
        <taxon>Saprolegniales</taxon>
        <taxon>Saprolegniaceae</taxon>
        <taxon>Saprolegnia</taxon>
    </lineage>
</organism>
<dbReference type="KEGG" id="spar:SPRG_02616"/>
<sequence length="194" mass="21054">MEAMFEAALADVPATQVVGILCASLLAVATTLTWLLVLRPHDPTIPPCVVTHTLSDAMDLDTLQHRCSLREIDREIDAVRKAASVRRLDATDPLPATDLAGDGACEVKTILEIVRRDGPNASALRRPLTTIDELLRYFKAPDTRDVSKTSVVCKVLLKHDALGVLRDLAATTSDHEIQALAQRIVESAVASIWS</sequence>
<dbReference type="OrthoDB" id="67128at2759"/>
<keyword evidence="1" id="KW-0472">Membrane</keyword>
<proteinExistence type="predicted"/>
<dbReference type="AlphaFoldDB" id="A0A067CQX6"/>
<dbReference type="VEuPathDB" id="FungiDB:SPRG_02616"/>